<comment type="caution">
    <text evidence="2">The sequence shown here is derived from an EMBL/GenBank/DDBJ whole genome shotgun (WGS) entry which is preliminary data.</text>
</comment>
<dbReference type="Proteomes" id="UP000593577">
    <property type="component" value="Unassembled WGS sequence"/>
</dbReference>
<keyword evidence="1" id="KW-1133">Transmembrane helix</keyword>
<dbReference type="EMBL" id="JABFAA010000009">
    <property type="protein sequence ID" value="MBA0691498.1"/>
    <property type="molecule type" value="Genomic_DNA"/>
</dbReference>
<dbReference type="AlphaFoldDB" id="A0A7J8XW20"/>
<evidence type="ECO:0000313" key="3">
    <source>
        <dbReference type="Proteomes" id="UP000593577"/>
    </source>
</evidence>
<accession>A0A7J8XW20</accession>
<evidence type="ECO:0000313" key="2">
    <source>
        <dbReference type="EMBL" id="MBA0691498.1"/>
    </source>
</evidence>
<feature type="transmembrane region" description="Helical" evidence="1">
    <location>
        <begin position="46"/>
        <end position="68"/>
    </location>
</feature>
<proteinExistence type="predicted"/>
<organism evidence="2 3">
    <name type="scientific">Gossypium aridum</name>
    <name type="common">American cotton</name>
    <name type="synonym">Erioxylum aridum</name>
    <dbReference type="NCBI Taxonomy" id="34290"/>
    <lineage>
        <taxon>Eukaryota</taxon>
        <taxon>Viridiplantae</taxon>
        <taxon>Streptophyta</taxon>
        <taxon>Embryophyta</taxon>
        <taxon>Tracheophyta</taxon>
        <taxon>Spermatophyta</taxon>
        <taxon>Magnoliopsida</taxon>
        <taxon>eudicotyledons</taxon>
        <taxon>Gunneridae</taxon>
        <taxon>Pentapetalae</taxon>
        <taxon>rosids</taxon>
        <taxon>malvids</taxon>
        <taxon>Malvales</taxon>
        <taxon>Malvaceae</taxon>
        <taxon>Malvoideae</taxon>
        <taxon>Gossypium</taxon>
    </lineage>
</organism>
<keyword evidence="1" id="KW-0472">Membrane</keyword>
<name>A0A7J8XW20_GOSAI</name>
<keyword evidence="3" id="KW-1185">Reference proteome</keyword>
<sequence>MQVLIDLRYTFPPLLNLIWFFLFVASQNEPSFDLLAGALIGQQVSTMMLGFLALFVAIILMVIFLFFSVEFPLTPRPISLKARGFSLALFISLLASIFFPPSSFWVTYLFIILTVPWHNRLFHQFIRFIRYFSLTIQSIPTIVIYTTQNNVHENPAQAPPPPPPQVLELEV</sequence>
<feature type="transmembrane region" description="Helical" evidence="1">
    <location>
        <begin position="7"/>
        <end position="26"/>
    </location>
</feature>
<protein>
    <submittedName>
        <fullName evidence="2">Uncharacterized protein</fullName>
    </submittedName>
</protein>
<gene>
    <name evidence="2" type="ORF">Goari_009121</name>
</gene>
<reference evidence="2 3" key="1">
    <citation type="journal article" date="2019" name="Genome Biol. Evol.">
        <title>Insights into the evolution of the New World diploid cottons (Gossypium, subgenus Houzingenia) based on genome sequencing.</title>
        <authorList>
            <person name="Grover C.E."/>
            <person name="Arick M.A. 2nd"/>
            <person name="Thrash A."/>
            <person name="Conover J.L."/>
            <person name="Sanders W.S."/>
            <person name="Peterson D.G."/>
            <person name="Frelichowski J.E."/>
            <person name="Scheffler J.A."/>
            <person name="Scheffler B.E."/>
            <person name="Wendel J.F."/>
        </authorList>
    </citation>
    <scope>NUCLEOTIDE SEQUENCE [LARGE SCALE GENOMIC DNA]</scope>
    <source>
        <strain evidence="2">185</strain>
        <tissue evidence="2">Leaf</tissue>
    </source>
</reference>
<evidence type="ECO:0000256" key="1">
    <source>
        <dbReference type="SAM" id="Phobius"/>
    </source>
</evidence>
<keyword evidence="1" id="KW-0812">Transmembrane</keyword>